<protein>
    <recommendedName>
        <fullName evidence="1">Thioredoxin domain-containing protein</fullName>
    </recommendedName>
</protein>
<name>A0A2T1ERH2_9CYAN</name>
<dbReference type="PANTHER" id="PTHR46388">
    <property type="entry name" value="NHL REPEAT-CONTAINING PROTEIN 2"/>
    <property type="match status" value="1"/>
</dbReference>
<evidence type="ECO:0000259" key="1">
    <source>
        <dbReference type="PROSITE" id="PS51352"/>
    </source>
</evidence>
<dbReference type="InterPro" id="IPR013766">
    <property type="entry name" value="Thioredoxin_domain"/>
</dbReference>
<dbReference type="PROSITE" id="PS51352">
    <property type="entry name" value="THIOREDOXIN_2"/>
    <property type="match status" value="1"/>
</dbReference>
<accession>A0A2T1ERH2</accession>
<dbReference type="Pfam" id="PF13905">
    <property type="entry name" value="Thioredoxin_8"/>
    <property type="match status" value="1"/>
</dbReference>
<dbReference type="PANTHER" id="PTHR46388:SF2">
    <property type="entry name" value="NHL REPEAT-CONTAINING PROTEIN 2"/>
    <property type="match status" value="1"/>
</dbReference>
<dbReference type="SUPFAM" id="SSF52833">
    <property type="entry name" value="Thioredoxin-like"/>
    <property type="match status" value="1"/>
</dbReference>
<dbReference type="Gene3D" id="2.120.10.30">
    <property type="entry name" value="TolB, C-terminal domain"/>
    <property type="match status" value="3"/>
</dbReference>
<dbReference type="Gene3D" id="3.40.30.10">
    <property type="entry name" value="Glutaredoxin"/>
    <property type="match status" value="1"/>
</dbReference>
<dbReference type="AlphaFoldDB" id="A0A2T1ERH2"/>
<reference evidence="2 3" key="2">
    <citation type="submission" date="2018-03" db="EMBL/GenBank/DDBJ databases">
        <title>The ancient ancestry and fast evolution of plastids.</title>
        <authorList>
            <person name="Moore K.R."/>
            <person name="Magnabosco C."/>
            <person name="Momper L."/>
            <person name="Gold D.A."/>
            <person name="Bosak T."/>
            <person name="Fournier G.P."/>
        </authorList>
    </citation>
    <scope>NUCLEOTIDE SEQUENCE [LARGE SCALE GENOMIC DNA]</scope>
    <source>
        <strain evidence="2 3">ULC18</strain>
    </source>
</reference>
<evidence type="ECO:0000313" key="3">
    <source>
        <dbReference type="Proteomes" id="UP000239576"/>
    </source>
</evidence>
<dbReference type="Proteomes" id="UP000239576">
    <property type="component" value="Unassembled WGS sequence"/>
</dbReference>
<keyword evidence="3" id="KW-1185">Reference proteome</keyword>
<dbReference type="InterPro" id="IPR012336">
    <property type="entry name" value="Thioredoxin-like_fold"/>
</dbReference>
<feature type="domain" description="Thioredoxin" evidence="1">
    <location>
        <begin position="2"/>
        <end position="149"/>
    </location>
</feature>
<gene>
    <name evidence="2" type="ORF">C7B82_01220</name>
</gene>
<dbReference type="InterPro" id="IPR011042">
    <property type="entry name" value="6-blade_b-propeller_TolB-like"/>
</dbReference>
<dbReference type="RefSeq" id="WP_106254491.1">
    <property type="nucleotide sequence ID" value="NZ_CAWNSW010000019.1"/>
</dbReference>
<sequence>MVRVRAPAFNQALLWLNCDRPLSLKALRGQIVLLDFWTYGCINCLHVLPDLQYLEQKYSQHLTIISIHTAKFDHEQHLESVEQAILRYGITHPVVVDRDRDLWEQYAVRAYPTFVLIDPQGYIVTTLAGEGRRQVLDDLIQRVLEEHTGKGTLSEPFLQAIVQSQPPLTPLAFPGKVLADEASDTLFIADTGHHRLVLTTLDGALKATIGTGSAGWQDGAWEMAQFAAPQGMALDTTGQMLYIADAGNHLLRRLDLVQQTVSTLAGTGVQSRAIFPHGGRALDIALNSPWDLALLGKQLYIDMAGSHQIWVMDLVQQTLQTFMGTGAEGCVDGLPDIAAFAQPYGIATDGTQLFVADSETSSIRAITLNPTSIDPAPIVQTVCGQGQLFAFGDRDGIGLDVQLQHCSGLVYAQGSLWIADTYNHKLKQLHPATQTCQTIAGGIASGFEDGMGTAVCFSEPSGLAHASDRLYLADTNNHAIRCMHLKSLEVTTLPLQQLCSPYTCTPAQLKS</sequence>
<organism evidence="2 3">
    <name type="scientific">Stenomitos frigidus ULC18</name>
    <dbReference type="NCBI Taxonomy" id="2107698"/>
    <lineage>
        <taxon>Bacteria</taxon>
        <taxon>Bacillati</taxon>
        <taxon>Cyanobacteriota</taxon>
        <taxon>Cyanophyceae</taxon>
        <taxon>Leptolyngbyales</taxon>
        <taxon>Leptolyngbyaceae</taxon>
        <taxon>Stenomitos</taxon>
    </lineage>
</organism>
<dbReference type="OrthoDB" id="9799230at2"/>
<reference evidence="3" key="1">
    <citation type="submission" date="2018-02" db="EMBL/GenBank/DDBJ databases">
        <authorList>
            <person name="Moore K."/>
            <person name="Momper L."/>
        </authorList>
    </citation>
    <scope>NUCLEOTIDE SEQUENCE [LARGE SCALE GENOMIC DNA]</scope>
    <source>
        <strain evidence="3">ULC18</strain>
    </source>
</reference>
<dbReference type="SUPFAM" id="SSF101898">
    <property type="entry name" value="NHL repeat"/>
    <property type="match status" value="1"/>
</dbReference>
<dbReference type="EMBL" id="PVWK01000009">
    <property type="protein sequence ID" value="PSB35248.1"/>
    <property type="molecule type" value="Genomic_DNA"/>
</dbReference>
<proteinExistence type="predicted"/>
<comment type="caution">
    <text evidence="2">The sequence shown here is derived from an EMBL/GenBank/DDBJ whole genome shotgun (WGS) entry which is preliminary data.</text>
</comment>
<evidence type="ECO:0000313" key="2">
    <source>
        <dbReference type="EMBL" id="PSB35248.1"/>
    </source>
</evidence>
<dbReference type="InterPro" id="IPR036249">
    <property type="entry name" value="Thioredoxin-like_sf"/>
</dbReference>